<organism evidence="7 8">
    <name type="scientific">Williamsia sterculiae</name>
    <dbReference type="NCBI Taxonomy" id="1344003"/>
    <lineage>
        <taxon>Bacteria</taxon>
        <taxon>Bacillati</taxon>
        <taxon>Actinomycetota</taxon>
        <taxon>Actinomycetes</taxon>
        <taxon>Mycobacteriales</taxon>
        <taxon>Nocardiaceae</taxon>
        <taxon>Williamsia</taxon>
    </lineage>
</organism>
<dbReference type="InterPro" id="IPR050109">
    <property type="entry name" value="HTH-type_TetR-like_transc_reg"/>
</dbReference>
<accession>A0A1N7GWA3</accession>
<feature type="domain" description="HTH tetR-type" evidence="6">
    <location>
        <begin position="8"/>
        <end position="68"/>
    </location>
</feature>
<dbReference type="GO" id="GO:0003700">
    <property type="term" value="F:DNA-binding transcription factor activity"/>
    <property type="evidence" value="ECO:0007669"/>
    <property type="project" value="TreeGrafter"/>
</dbReference>
<dbReference type="Pfam" id="PF13977">
    <property type="entry name" value="TetR_C_6"/>
    <property type="match status" value="1"/>
</dbReference>
<dbReference type="Proteomes" id="UP000186218">
    <property type="component" value="Unassembled WGS sequence"/>
</dbReference>
<evidence type="ECO:0000256" key="4">
    <source>
        <dbReference type="ARBA" id="ARBA00023163"/>
    </source>
</evidence>
<dbReference type="PANTHER" id="PTHR30055:SF226">
    <property type="entry name" value="HTH-TYPE TRANSCRIPTIONAL REGULATOR PKSA"/>
    <property type="match status" value="1"/>
</dbReference>
<dbReference type="InterPro" id="IPR009057">
    <property type="entry name" value="Homeodomain-like_sf"/>
</dbReference>
<name>A0A1N7GWA3_9NOCA</name>
<dbReference type="SUPFAM" id="SSF48498">
    <property type="entry name" value="Tetracyclin repressor-like, C-terminal domain"/>
    <property type="match status" value="1"/>
</dbReference>
<dbReference type="RefSeq" id="WP_076481324.1">
    <property type="nucleotide sequence ID" value="NZ_FTNT01000010.1"/>
</dbReference>
<evidence type="ECO:0000313" key="8">
    <source>
        <dbReference type="Proteomes" id="UP000186218"/>
    </source>
</evidence>
<dbReference type="Gene3D" id="1.10.357.10">
    <property type="entry name" value="Tetracycline Repressor, domain 2"/>
    <property type="match status" value="1"/>
</dbReference>
<keyword evidence="2" id="KW-0805">Transcription regulation</keyword>
<keyword evidence="3 5" id="KW-0238">DNA-binding</keyword>
<keyword evidence="4" id="KW-0804">Transcription</keyword>
<evidence type="ECO:0000259" key="6">
    <source>
        <dbReference type="PROSITE" id="PS50977"/>
    </source>
</evidence>
<dbReference type="InterPro" id="IPR036271">
    <property type="entry name" value="Tet_transcr_reg_TetR-rel_C_sf"/>
</dbReference>
<dbReference type="STRING" id="1344003.SAMN05445060_3150"/>
<dbReference type="InterPro" id="IPR039538">
    <property type="entry name" value="BetI_C"/>
</dbReference>
<dbReference type="Pfam" id="PF00440">
    <property type="entry name" value="TetR_N"/>
    <property type="match status" value="1"/>
</dbReference>
<evidence type="ECO:0000256" key="2">
    <source>
        <dbReference type="ARBA" id="ARBA00023015"/>
    </source>
</evidence>
<keyword evidence="8" id="KW-1185">Reference proteome</keyword>
<keyword evidence="1" id="KW-0678">Repressor</keyword>
<dbReference type="SUPFAM" id="SSF46689">
    <property type="entry name" value="Homeodomain-like"/>
    <property type="match status" value="1"/>
</dbReference>
<dbReference type="OrthoDB" id="9816296at2"/>
<dbReference type="PANTHER" id="PTHR30055">
    <property type="entry name" value="HTH-TYPE TRANSCRIPTIONAL REGULATOR RUTR"/>
    <property type="match status" value="1"/>
</dbReference>
<sequence length="201" mass="21964">MPKIVDHEERRGLIVAATMRVVDQVGLEGVTVRAIAREAGVSTGVLAHYFANKADILVAAHRAAFEQVANRIETLRSTTRDPVDLLCRALEEALPLDRLRLLEAQIDVSFFGLALHDSTLRAARQASYASTVLGWQELIEEVVDLGFAQPGVDSTALAVETVALIDGISVQAVLFPEEMTVARQREVIRHHVNSFTRSSVA</sequence>
<dbReference type="EMBL" id="FTNT01000010">
    <property type="protein sequence ID" value="SIS16718.1"/>
    <property type="molecule type" value="Genomic_DNA"/>
</dbReference>
<dbReference type="AlphaFoldDB" id="A0A1N7GWA3"/>
<reference evidence="7 8" key="1">
    <citation type="submission" date="2017-01" db="EMBL/GenBank/DDBJ databases">
        <authorList>
            <person name="Mah S.A."/>
            <person name="Swanson W.J."/>
            <person name="Moy G.W."/>
            <person name="Vacquier V.D."/>
        </authorList>
    </citation>
    <scope>NUCLEOTIDE SEQUENCE [LARGE SCALE GENOMIC DNA]</scope>
    <source>
        <strain evidence="7 8">CPCC 203464</strain>
    </source>
</reference>
<proteinExistence type="predicted"/>
<dbReference type="InterPro" id="IPR001647">
    <property type="entry name" value="HTH_TetR"/>
</dbReference>
<evidence type="ECO:0000256" key="1">
    <source>
        <dbReference type="ARBA" id="ARBA00022491"/>
    </source>
</evidence>
<dbReference type="GO" id="GO:0000976">
    <property type="term" value="F:transcription cis-regulatory region binding"/>
    <property type="evidence" value="ECO:0007669"/>
    <property type="project" value="TreeGrafter"/>
</dbReference>
<dbReference type="PRINTS" id="PR00455">
    <property type="entry name" value="HTHTETR"/>
</dbReference>
<gene>
    <name evidence="7" type="ORF">SAMN05445060_3150</name>
</gene>
<evidence type="ECO:0000256" key="3">
    <source>
        <dbReference type="ARBA" id="ARBA00023125"/>
    </source>
</evidence>
<protein>
    <submittedName>
        <fullName evidence="7">Transcriptional regulator, TetR family</fullName>
    </submittedName>
</protein>
<dbReference type="PROSITE" id="PS50977">
    <property type="entry name" value="HTH_TETR_2"/>
    <property type="match status" value="1"/>
</dbReference>
<evidence type="ECO:0000256" key="5">
    <source>
        <dbReference type="PROSITE-ProRule" id="PRU00335"/>
    </source>
</evidence>
<feature type="DNA-binding region" description="H-T-H motif" evidence="5">
    <location>
        <begin position="31"/>
        <end position="50"/>
    </location>
</feature>
<evidence type="ECO:0000313" key="7">
    <source>
        <dbReference type="EMBL" id="SIS16718.1"/>
    </source>
</evidence>